<protein>
    <submittedName>
        <fullName evidence="1">Uncharacterized protein</fullName>
    </submittedName>
</protein>
<evidence type="ECO:0000313" key="2">
    <source>
        <dbReference type="Proteomes" id="UP000191980"/>
    </source>
</evidence>
<dbReference type="Proteomes" id="UP000191980">
    <property type="component" value="Unassembled WGS sequence"/>
</dbReference>
<sequence>MEIDDIKGDKDAANLILELTKNWDKSVELGNSEELPHFYSENVECFDIGSQTILVTPCLMKLGWCYQEAKILWSLIGCYRHKKTRKPGINRVFRVYFESCEI</sequence>
<dbReference type="RefSeq" id="WP_080521503.1">
    <property type="nucleotide sequence ID" value="NZ_LPUF01000001.1"/>
</dbReference>
<dbReference type="EMBL" id="LPUF01000001">
    <property type="protein sequence ID" value="OQK16887.1"/>
    <property type="molecule type" value="Genomic_DNA"/>
</dbReference>
<proteinExistence type="predicted"/>
<name>A0A1V8M5R3_9GAMM</name>
<organism evidence="1 2">
    <name type="scientific">Methyloprofundus sedimenti</name>
    <dbReference type="NCBI Taxonomy" id="1420851"/>
    <lineage>
        <taxon>Bacteria</taxon>
        <taxon>Pseudomonadati</taxon>
        <taxon>Pseudomonadota</taxon>
        <taxon>Gammaproteobacteria</taxon>
        <taxon>Methylococcales</taxon>
        <taxon>Methylococcaceae</taxon>
        <taxon>Methyloprofundus</taxon>
    </lineage>
</organism>
<dbReference type="OrthoDB" id="9812295at2"/>
<gene>
    <name evidence="1" type="ORF">AU255_03010</name>
</gene>
<comment type="caution">
    <text evidence="1">The sequence shown here is derived from an EMBL/GenBank/DDBJ whole genome shotgun (WGS) entry which is preliminary data.</text>
</comment>
<evidence type="ECO:0000313" key="1">
    <source>
        <dbReference type="EMBL" id="OQK16887.1"/>
    </source>
</evidence>
<keyword evidence="2" id="KW-1185">Reference proteome</keyword>
<reference evidence="1 2" key="1">
    <citation type="submission" date="2015-12" db="EMBL/GenBank/DDBJ databases">
        <authorList>
            <person name="Shamseldin A."/>
            <person name="Moawad H."/>
            <person name="Abd El-Rahim W.M."/>
            <person name="Sadowsky M.J."/>
        </authorList>
    </citation>
    <scope>NUCLEOTIDE SEQUENCE [LARGE SCALE GENOMIC DNA]</scope>
    <source>
        <strain evidence="1 2">WF1</strain>
    </source>
</reference>
<dbReference type="AlphaFoldDB" id="A0A1V8M5R3"/>
<accession>A0A1V8M5R3</accession>